<protein>
    <submittedName>
        <fullName evidence="3">Uncharacterized protein</fullName>
    </submittedName>
</protein>
<sequence length="931" mass="105075">MADGVLDKDKSWDAVGHPPGVIGDAARPGPAVQLTDDEVADEARLLEHNRRFQVAVLDQLDTQLQALHEQIGVRDDALKWTERSRTDLALALRQAKSQIIDLKRSVHSTQQQLESSMSETKQLRWRLVEVTGEASSLRDSNQSSKVEIAALHDKVDTQVNENAKMRQLQNVVADDLRMHHLFQQSLQSEIGRLQEEKRVILRNLNQWQNKFERAVVAVRDVSCEAVAQKHETKLAQTALSAVVKELDLLCRSNDLLLFRWEQSVDAMDERDGILRRTAADAANAKKQLHVLEVISKRAEEDNVALQAKYNALEHRQFRLSKTHDETISNLKDSREAEMRTQKALERSGLAYYQILGALKKRQALGPEMQAKALEDRIEHLSDELMQEKAVVLSLKNDAKASTEAIAKTEELLNRRLAEAQAVIQQQAVDNARLVTLIGSLQAKSDQMAAQLKVEMKQLRAANETLMGQCEHADRQWKRALEHSSHIQSELATMEARAHRAEHQLADVARIPVEAEKKWQQATIDLQTTLASVTSELEQMRVAFAESQKALVKARQRCDQWEQERDRAVAELQMANARVRRAETNQRRQESRDNEILTEISEVRAEHRLQSQRMQATATKSLAKDRALVESEFSRRADIADAKSGLLALKQQLVVARTSKSDVARELADALHGRIRTETALRSAQEQLDTVKGDLQKQIALNADLKRQIQATQKDRLINDKRFEGWASRVEAMKARGQLDVTLPSVTTAASPARSARGRRRSTAQHDTAALDSLKLESQILRQMRTDLNWTRTDLQTKVMEIARRQQHTEALTAKNAEAREQIRTLETKVDLLEQKNASLKRNVVVLGNRCIRAESMAAAFEAKIKDLRPDYVIDYAYRAREPSARLSEVIAKEVADDLKGKDADDPREASVAGSKPGAAIDDFLKKMEFPA</sequence>
<organism evidence="3 4">
    <name type="scientific">Plasmodiophora brassicae</name>
    <name type="common">Clubroot disease agent</name>
    <dbReference type="NCBI Taxonomy" id="37360"/>
    <lineage>
        <taxon>Eukaryota</taxon>
        <taxon>Sar</taxon>
        <taxon>Rhizaria</taxon>
        <taxon>Endomyxa</taxon>
        <taxon>Phytomyxea</taxon>
        <taxon>Plasmodiophorida</taxon>
        <taxon>Plasmodiophoridae</taxon>
        <taxon>Plasmodiophora</taxon>
    </lineage>
</organism>
<feature type="region of interest" description="Disordered" evidence="2">
    <location>
        <begin position="896"/>
        <end position="915"/>
    </location>
</feature>
<name>A0A0G4J5Q3_PLABS</name>
<dbReference type="Proteomes" id="UP000039324">
    <property type="component" value="Unassembled WGS sequence"/>
</dbReference>
<evidence type="ECO:0000256" key="1">
    <source>
        <dbReference type="SAM" id="Coils"/>
    </source>
</evidence>
<evidence type="ECO:0000313" key="4">
    <source>
        <dbReference type="Proteomes" id="UP000039324"/>
    </source>
</evidence>
<accession>A0A0G4J5Q3</accession>
<feature type="region of interest" description="Disordered" evidence="2">
    <location>
        <begin position="746"/>
        <end position="767"/>
    </location>
</feature>
<dbReference type="EMBL" id="CDSF01000133">
    <property type="protein sequence ID" value="CEP02938.1"/>
    <property type="molecule type" value="Genomic_DNA"/>
</dbReference>
<proteinExistence type="predicted"/>
<dbReference type="OrthoDB" id="10651142at2759"/>
<dbReference type="OMA" id="NCENELF"/>
<keyword evidence="1" id="KW-0175">Coiled coil</keyword>
<evidence type="ECO:0000313" key="3">
    <source>
        <dbReference type="EMBL" id="CEP02938.1"/>
    </source>
</evidence>
<keyword evidence="4" id="KW-1185">Reference proteome</keyword>
<evidence type="ECO:0000256" key="2">
    <source>
        <dbReference type="SAM" id="MobiDB-lite"/>
    </source>
</evidence>
<dbReference type="AlphaFoldDB" id="A0A0G4J5Q3"/>
<feature type="compositionally biased region" description="Basic and acidic residues" evidence="2">
    <location>
        <begin position="896"/>
        <end position="908"/>
    </location>
</feature>
<feature type="coiled-coil region" evidence="1">
    <location>
        <begin position="543"/>
        <end position="593"/>
    </location>
</feature>
<dbReference type="STRING" id="37360.A0A0G4J5Q3"/>
<feature type="coiled-coil region" evidence="1">
    <location>
        <begin position="448"/>
        <end position="475"/>
    </location>
</feature>
<feature type="coiled-coil region" evidence="1">
    <location>
        <begin position="808"/>
        <end position="849"/>
    </location>
</feature>
<reference evidence="3 4" key="1">
    <citation type="submission" date="2015-02" db="EMBL/GenBank/DDBJ databases">
        <authorList>
            <person name="Chooi Y.-H."/>
        </authorList>
    </citation>
    <scope>NUCLEOTIDE SEQUENCE [LARGE SCALE GENOMIC DNA]</scope>
    <source>
        <strain evidence="3">E3</strain>
    </source>
</reference>
<gene>
    <name evidence="3" type="ORF">PBRA_002905</name>
</gene>
<feature type="coiled-coil region" evidence="1">
    <location>
        <begin position="281"/>
        <end position="315"/>
    </location>
</feature>